<dbReference type="EMBL" id="JBHUPB010000008">
    <property type="protein sequence ID" value="MFD2968044.1"/>
    <property type="molecule type" value="Genomic_DNA"/>
</dbReference>
<dbReference type="PANTHER" id="PTHR30069">
    <property type="entry name" value="TONB-DEPENDENT OUTER MEMBRANE RECEPTOR"/>
    <property type="match status" value="1"/>
</dbReference>
<dbReference type="Gene3D" id="2.60.40.1120">
    <property type="entry name" value="Carboxypeptidase-like, regulatory domain"/>
    <property type="match status" value="1"/>
</dbReference>
<dbReference type="InterPro" id="IPR023996">
    <property type="entry name" value="TonB-dep_OMP_SusC/RagA"/>
</dbReference>
<evidence type="ECO:0000259" key="14">
    <source>
        <dbReference type="Pfam" id="PF07715"/>
    </source>
</evidence>
<dbReference type="Pfam" id="PF07715">
    <property type="entry name" value="Plug"/>
    <property type="match status" value="1"/>
</dbReference>
<keyword evidence="4 10" id="KW-0812">Transmembrane</keyword>
<keyword evidence="16" id="KW-1185">Reference proteome</keyword>
<organism evidence="15 16">
    <name type="scientific">Sphingobacterium bambusae</name>
    <dbReference type="NCBI Taxonomy" id="662858"/>
    <lineage>
        <taxon>Bacteria</taxon>
        <taxon>Pseudomonadati</taxon>
        <taxon>Bacteroidota</taxon>
        <taxon>Sphingobacteriia</taxon>
        <taxon>Sphingobacteriales</taxon>
        <taxon>Sphingobacteriaceae</taxon>
        <taxon>Sphingobacterium</taxon>
    </lineage>
</organism>
<dbReference type="InterPro" id="IPR039426">
    <property type="entry name" value="TonB-dep_rcpt-like"/>
</dbReference>
<feature type="chain" id="PRO_5047345245" evidence="12">
    <location>
        <begin position="25"/>
        <end position="1073"/>
    </location>
</feature>
<evidence type="ECO:0000256" key="10">
    <source>
        <dbReference type="PROSITE-ProRule" id="PRU01360"/>
    </source>
</evidence>
<keyword evidence="6 11" id="KW-0798">TonB box</keyword>
<comment type="subcellular location">
    <subcellularLocation>
        <location evidence="1 10">Cell outer membrane</location>
        <topology evidence="1 10">Multi-pass membrane protein</topology>
    </subcellularLocation>
</comment>
<dbReference type="InterPro" id="IPR008969">
    <property type="entry name" value="CarboxyPept-like_regulatory"/>
</dbReference>
<dbReference type="RefSeq" id="WP_320185960.1">
    <property type="nucleotide sequence ID" value="NZ_CP138332.1"/>
</dbReference>
<comment type="similarity">
    <text evidence="10 11">Belongs to the TonB-dependent receptor family.</text>
</comment>
<dbReference type="InterPro" id="IPR000531">
    <property type="entry name" value="Beta-barrel_TonB"/>
</dbReference>
<proteinExistence type="inferred from homology"/>
<evidence type="ECO:0000256" key="4">
    <source>
        <dbReference type="ARBA" id="ARBA00022692"/>
    </source>
</evidence>
<dbReference type="SUPFAM" id="SSF56935">
    <property type="entry name" value="Porins"/>
    <property type="match status" value="1"/>
</dbReference>
<dbReference type="InterPro" id="IPR012910">
    <property type="entry name" value="Plug_dom"/>
</dbReference>
<accession>A0ABW6BHR3</accession>
<protein>
    <submittedName>
        <fullName evidence="15">SusC/RagA family TonB-linked outer membrane protein</fullName>
    </submittedName>
</protein>
<dbReference type="NCBIfam" id="TIGR04057">
    <property type="entry name" value="SusC_RagA_signa"/>
    <property type="match status" value="1"/>
</dbReference>
<sequence>MNRVYKQWCSLTLLMLFSITTLFAQQTVTGKVTDANGALPGVTVAVPGSTNGTQTDVDGNYSIQVSAGAKLRFTMVGYLTQELTVSGNRLNVNLKEDAGALDEVVVTALGIKREAKALGYAVSNITPKELTQAGTTNVATALYGKAPGVAVMAAPGGASSAVNIQIRGINSINYNRQPLLVVDGVIIRNEQQGGATGRNNNNYWDDQRVRGNGFLDVNPADIESMSILKGSAASALYGSDAASGVIVITTKKGSKDRGLGVDFSYNGSIERAAFLPKFQNIYGPGYDEATNLSAGATAEGWITDPNSPSGRRPYFSAYGSFGPKFTGEEVRWWDGSTRRYEAQPDNYKNIFDNGYNSNINVGISNQTDKINYRLSATRMDYKSTSPGSKQNKNTLNLNSSVKLSDKISTDIVATYINTNTHNRTYLLGQVLGSYAGFINRSEDMSLLKSAYQNSQGYKYSTLSTARPEAFVYNMRGSNLLDLFWNQYKNSYDEREDRLLTSATLNWDVVKNLKFRGRIGNDVTAAQSEDMRYNEYPTAYNSSSSSTGGFTTAKGIYNILYGDLLLTYSNSISEDLNFSVSGGFQSRKEKFNDQSSGTTNGLVTENWFSLNNSYGIFSASNARKEMLKYAYFGLLNLDFRNYLFLEGTLRREYASTLPAPNNVYNYGSVSGGFVFSEAFKINSDKFNFGKLRASYGIVGNDAGIYQANVAYNQTSLQTINGSVPSLTYGSNYGNLNLLPERKYEFEIGAELKFFNSRLGLDVSYYDNVIKNQILNLNTAYSAGATAQIVNVGKLANRGLEISLSGTPIATENFSWTTRLNYSKNVSYVEELPAGLSELVFYDSDQSSLRVVAKNGDKLGDIYVYPRATDENGNLLISDDGLYIIDKTRYEKVGNILPKAIGGLTNTFNYKNYSLDFTIDYRFGGQMVSQPTKYQTGAGLFENTLDYREGGITLDGVNVNTGEKNDVNISAADYYLNTFNWGYDSWNEKGSVFDNSFIKMRELAVSYRLPNTVSERLKLNNLRFSLVGRNLFYFYRTLENLDPESPVGNQWYSQGIDVGSSAATRSFGFSINASF</sequence>
<keyword evidence="9 10" id="KW-0998">Cell outer membrane</keyword>
<keyword evidence="7 10" id="KW-0472">Membrane</keyword>
<name>A0ABW6BHR3_9SPHI</name>
<evidence type="ECO:0000313" key="16">
    <source>
        <dbReference type="Proteomes" id="UP001597525"/>
    </source>
</evidence>
<keyword evidence="3 10" id="KW-1134">Transmembrane beta strand</keyword>
<comment type="caution">
    <text evidence="15">The sequence shown here is derived from an EMBL/GenBank/DDBJ whole genome shotgun (WGS) entry which is preliminary data.</text>
</comment>
<evidence type="ECO:0000313" key="15">
    <source>
        <dbReference type="EMBL" id="MFD2968044.1"/>
    </source>
</evidence>
<evidence type="ECO:0000256" key="8">
    <source>
        <dbReference type="ARBA" id="ARBA00023170"/>
    </source>
</evidence>
<dbReference type="Pfam" id="PF00593">
    <property type="entry name" value="TonB_dep_Rec_b-barrel"/>
    <property type="match status" value="1"/>
</dbReference>
<dbReference type="InterPro" id="IPR037066">
    <property type="entry name" value="Plug_dom_sf"/>
</dbReference>
<dbReference type="Gene3D" id="2.40.170.20">
    <property type="entry name" value="TonB-dependent receptor, beta-barrel domain"/>
    <property type="match status" value="1"/>
</dbReference>
<dbReference type="Gene3D" id="2.170.130.10">
    <property type="entry name" value="TonB-dependent receptor, plug domain"/>
    <property type="match status" value="1"/>
</dbReference>
<evidence type="ECO:0000256" key="12">
    <source>
        <dbReference type="SAM" id="SignalP"/>
    </source>
</evidence>
<keyword evidence="8" id="KW-0675">Receptor</keyword>
<feature type="signal peptide" evidence="12">
    <location>
        <begin position="1"/>
        <end position="24"/>
    </location>
</feature>
<dbReference type="Pfam" id="PF13715">
    <property type="entry name" value="CarbopepD_reg_2"/>
    <property type="match status" value="1"/>
</dbReference>
<keyword evidence="5 12" id="KW-0732">Signal</keyword>
<dbReference type="PROSITE" id="PS52016">
    <property type="entry name" value="TONB_DEPENDENT_REC_3"/>
    <property type="match status" value="1"/>
</dbReference>
<feature type="domain" description="TonB-dependent receptor plug" evidence="14">
    <location>
        <begin position="118"/>
        <end position="245"/>
    </location>
</feature>
<evidence type="ECO:0000256" key="9">
    <source>
        <dbReference type="ARBA" id="ARBA00023237"/>
    </source>
</evidence>
<gene>
    <name evidence="15" type="ORF">ACFS7Y_11635</name>
</gene>
<evidence type="ECO:0000256" key="3">
    <source>
        <dbReference type="ARBA" id="ARBA00022452"/>
    </source>
</evidence>
<evidence type="ECO:0000256" key="6">
    <source>
        <dbReference type="ARBA" id="ARBA00023077"/>
    </source>
</evidence>
<evidence type="ECO:0000259" key="13">
    <source>
        <dbReference type="Pfam" id="PF00593"/>
    </source>
</evidence>
<evidence type="ECO:0000256" key="1">
    <source>
        <dbReference type="ARBA" id="ARBA00004571"/>
    </source>
</evidence>
<evidence type="ECO:0000256" key="7">
    <source>
        <dbReference type="ARBA" id="ARBA00023136"/>
    </source>
</evidence>
<feature type="domain" description="TonB-dependent receptor-like beta-barrel" evidence="13">
    <location>
        <begin position="450"/>
        <end position="921"/>
    </location>
</feature>
<reference evidence="16" key="1">
    <citation type="journal article" date="2019" name="Int. J. Syst. Evol. Microbiol.">
        <title>The Global Catalogue of Microorganisms (GCM) 10K type strain sequencing project: providing services to taxonomists for standard genome sequencing and annotation.</title>
        <authorList>
            <consortium name="The Broad Institute Genomics Platform"/>
            <consortium name="The Broad Institute Genome Sequencing Center for Infectious Disease"/>
            <person name="Wu L."/>
            <person name="Ma J."/>
        </authorList>
    </citation>
    <scope>NUCLEOTIDE SEQUENCE [LARGE SCALE GENOMIC DNA]</scope>
    <source>
        <strain evidence="16">KCTC 22814</strain>
    </source>
</reference>
<dbReference type="Proteomes" id="UP001597525">
    <property type="component" value="Unassembled WGS sequence"/>
</dbReference>
<evidence type="ECO:0000256" key="5">
    <source>
        <dbReference type="ARBA" id="ARBA00022729"/>
    </source>
</evidence>
<dbReference type="InterPro" id="IPR023997">
    <property type="entry name" value="TonB-dep_OMP_SusC/RagA_CS"/>
</dbReference>
<evidence type="ECO:0000256" key="11">
    <source>
        <dbReference type="RuleBase" id="RU003357"/>
    </source>
</evidence>
<dbReference type="NCBIfam" id="TIGR04056">
    <property type="entry name" value="OMP_RagA_SusC"/>
    <property type="match status" value="1"/>
</dbReference>
<dbReference type="InterPro" id="IPR036942">
    <property type="entry name" value="Beta-barrel_TonB_sf"/>
</dbReference>
<evidence type="ECO:0000256" key="2">
    <source>
        <dbReference type="ARBA" id="ARBA00022448"/>
    </source>
</evidence>
<dbReference type="PANTHER" id="PTHR30069:SF29">
    <property type="entry name" value="HEMOGLOBIN AND HEMOGLOBIN-HAPTOGLOBIN-BINDING PROTEIN 1-RELATED"/>
    <property type="match status" value="1"/>
</dbReference>
<keyword evidence="2 10" id="KW-0813">Transport</keyword>
<dbReference type="SUPFAM" id="SSF49464">
    <property type="entry name" value="Carboxypeptidase regulatory domain-like"/>
    <property type="match status" value="1"/>
</dbReference>